<organism evidence="1 2">
    <name type="scientific">Myripristis murdjan</name>
    <name type="common">pinecone soldierfish</name>
    <dbReference type="NCBI Taxonomy" id="586833"/>
    <lineage>
        <taxon>Eukaryota</taxon>
        <taxon>Metazoa</taxon>
        <taxon>Chordata</taxon>
        <taxon>Craniata</taxon>
        <taxon>Vertebrata</taxon>
        <taxon>Euteleostomi</taxon>
        <taxon>Actinopterygii</taxon>
        <taxon>Neopterygii</taxon>
        <taxon>Teleostei</taxon>
        <taxon>Neoteleostei</taxon>
        <taxon>Acanthomorphata</taxon>
        <taxon>Holocentriformes</taxon>
        <taxon>Holocentridae</taxon>
        <taxon>Myripristis</taxon>
    </lineage>
</organism>
<protein>
    <recommendedName>
        <fullName evidence="3">SGNH hydrolase-type esterase domain-containing protein</fullName>
    </recommendedName>
</protein>
<dbReference type="AlphaFoldDB" id="A0A667WT91"/>
<dbReference type="GeneTree" id="ENSGT01030000236719"/>
<dbReference type="Gene3D" id="3.40.50.12700">
    <property type="match status" value="1"/>
</dbReference>
<evidence type="ECO:0008006" key="3">
    <source>
        <dbReference type="Google" id="ProtNLM"/>
    </source>
</evidence>
<dbReference type="SUPFAM" id="SSF52266">
    <property type="entry name" value="SGNH hydrolase"/>
    <property type="match status" value="1"/>
</dbReference>
<reference evidence="1" key="1">
    <citation type="submission" date="2019-06" db="EMBL/GenBank/DDBJ databases">
        <authorList>
            <consortium name="Wellcome Sanger Institute Data Sharing"/>
        </authorList>
    </citation>
    <scope>NUCLEOTIDE SEQUENCE [LARGE SCALE GENOMIC DNA]</scope>
</reference>
<reference evidence="1" key="2">
    <citation type="submission" date="2025-08" db="UniProtKB">
        <authorList>
            <consortium name="Ensembl"/>
        </authorList>
    </citation>
    <scope>IDENTIFICATION</scope>
</reference>
<proteinExistence type="predicted"/>
<name>A0A667WT91_9TELE</name>
<keyword evidence="2" id="KW-1185">Reference proteome</keyword>
<accession>A0A667WT91</accession>
<sequence>GAPPPPPGARRLLFSPSCSLSSHRPQPTAVPVPSPMRASDEVSIHSTHLLTASSLTSAHKLSSKLSVYKCNPEVERPEILVVGDSIIRFVKLPGAITYCLSGGKTADFIELIPALLDIHPSVLTVIAHTGTNDVMSRQSTKLHYELESLASTVESLGRRCVLSGPTPVFMRSSERFSRLFSLHSWLENFTMATGLGFISHFDSFWIRRDLFKHDVNTISSIPTVNSAKFCLLNVRSLANKSFICQDFI</sequence>
<evidence type="ECO:0000313" key="2">
    <source>
        <dbReference type="Proteomes" id="UP000472263"/>
    </source>
</evidence>
<reference evidence="1" key="3">
    <citation type="submission" date="2025-09" db="UniProtKB">
        <authorList>
            <consortium name="Ensembl"/>
        </authorList>
    </citation>
    <scope>IDENTIFICATION</scope>
</reference>
<dbReference type="Proteomes" id="UP000472263">
    <property type="component" value="Chromosome 13"/>
</dbReference>
<evidence type="ECO:0000313" key="1">
    <source>
        <dbReference type="Ensembl" id="ENSMMDP00005008935.1"/>
    </source>
</evidence>
<dbReference type="Ensembl" id="ENSMMDT00005009183.1">
    <property type="protein sequence ID" value="ENSMMDP00005008935.1"/>
    <property type="gene ID" value="ENSMMDG00005004919.1"/>
</dbReference>
<dbReference type="InParanoid" id="A0A667WT91"/>
<dbReference type="Gene3D" id="3.40.50.12690">
    <property type="match status" value="1"/>
</dbReference>